<name>A0ACC3Z2E1_COLTU</name>
<keyword evidence="2" id="KW-1185">Reference proteome</keyword>
<organism evidence="1 2">
    <name type="scientific">Colletotrichum truncatum</name>
    <name type="common">Anthracnose fungus</name>
    <name type="synonym">Colletotrichum capsici</name>
    <dbReference type="NCBI Taxonomy" id="5467"/>
    <lineage>
        <taxon>Eukaryota</taxon>
        <taxon>Fungi</taxon>
        <taxon>Dikarya</taxon>
        <taxon>Ascomycota</taxon>
        <taxon>Pezizomycotina</taxon>
        <taxon>Sordariomycetes</taxon>
        <taxon>Hypocreomycetidae</taxon>
        <taxon>Glomerellales</taxon>
        <taxon>Glomerellaceae</taxon>
        <taxon>Colletotrichum</taxon>
        <taxon>Colletotrichum truncatum species complex</taxon>
    </lineage>
</organism>
<protein>
    <submittedName>
        <fullName evidence="1">Modin</fullName>
    </submittedName>
</protein>
<dbReference type="EMBL" id="VUJX02000004">
    <property type="protein sequence ID" value="KAL0938244.1"/>
    <property type="molecule type" value="Genomic_DNA"/>
</dbReference>
<reference evidence="1 2" key="1">
    <citation type="journal article" date="2020" name="Phytopathology">
        <title>Genome Sequence Resources of Colletotrichum truncatum, C. plurivorum, C. musicola, and C. sojae: Four Species Pathogenic to Soybean (Glycine max).</title>
        <authorList>
            <person name="Rogerio F."/>
            <person name="Boufleur T.R."/>
            <person name="Ciampi-Guillardi M."/>
            <person name="Sukno S.A."/>
            <person name="Thon M.R."/>
            <person name="Massola Junior N.S."/>
            <person name="Baroncelli R."/>
        </authorList>
    </citation>
    <scope>NUCLEOTIDE SEQUENCE [LARGE SCALE GENOMIC DNA]</scope>
    <source>
        <strain evidence="1 2">CMES1059</strain>
    </source>
</reference>
<proteinExistence type="predicted"/>
<sequence length="475" mass="54213">MEDTSRAWNRQQFSEGGLDMYRHSTDYSSRATFTVAFQRQLYTLDLMPDGVKKPFAVTAMCHLIEMAALLGSHWKQFSRRDDRYIADGNGILITGTNIPHLGLMFTFATHTSTTFEAGRVIPSYDMKYYCFGMVPTIFIANDEARWRRRVPDYPDSLKLGTNSDIVQTLSRLGCYPESLDCFALESRHITTHLFPVIFEIIGMAASVVCIKGLCFRVLPNPTPYQWDSSQLAFDQLIKSFSEHLALSDDLNSEDETVQQITTLSNRLLHISATANVPANAQNSRQESETTVALSPQLMDELQDSIEWTTSVVTSEFPRDILLDVIRAHIDAVLGLLNEDHSQDGISSTISYIMPSGAYHRKIRTMPTGWRENELAKFYTDVILHRVVSRLDRARQRRAQTFEPPDAAEPWQREQDSNFTEPRRFLPGQVKASAANAWALLMFRMICWLWLHDFHPDDAQISKADFFNSRLPVYIS</sequence>
<evidence type="ECO:0000313" key="2">
    <source>
        <dbReference type="Proteomes" id="UP000805649"/>
    </source>
</evidence>
<comment type="caution">
    <text evidence="1">The sequence shown here is derived from an EMBL/GenBank/DDBJ whole genome shotgun (WGS) entry which is preliminary data.</text>
</comment>
<gene>
    <name evidence="1" type="ORF">CTRU02_207975</name>
</gene>
<accession>A0ACC3Z2E1</accession>
<evidence type="ECO:0000313" key="1">
    <source>
        <dbReference type="EMBL" id="KAL0938244.1"/>
    </source>
</evidence>
<dbReference type="Proteomes" id="UP000805649">
    <property type="component" value="Unassembled WGS sequence"/>
</dbReference>